<evidence type="ECO:0000313" key="9">
    <source>
        <dbReference type="Proteomes" id="UP000484015"/>
    </source>
</evidence>
<evidence type="ECO:0000256" key="1">
    <source>
        <dbReference type="ARBA" id="ARBA00004651"/>
    </source>
</evidence>
<keyword evidence="3" id="KW-1003">Cell membrane</keyword>
<feature type="transmembrane region" description="Helical" evidence="7">
    <location>
        <begin position="38"/>
        <end position="62"/>
    </location>
</feature>
<comment type="subcellular location">
    <subcellularLocation>
        <location evidence="1">Cell membrane</location>
        <topology evidence="1">Multi-pass membrane protein</topology>
    </subcellularLocation>
</comment>
<name>A0A6L6Q2Y2_9BURK</name>
<dbReference type="Proteomes" id="UP000484015">
    <property type="component" value="Unassembled WGS sequence"/>
</dbReference>
<evidence type="ECO:0000256" key="5">
    <source>
        <dbReference type="ARBA" id="ARBA00022989"/>
    </source>
</evidence>
<comment type="similarity">
    <text evidence="2">Belongs to the Rht family.</text>
</comment>
<dbReference type="AlphaFoldDB" id="A0A6L6Q2Y2"/>
<dbReference type="GO" id="GO:0005886">
    <property type="term" value="C:plasma membrane"/>
    <property type="evidence" value="ECO:0007669"/>
    <property type="project" value="UniProtKB-SubCell"/>
</dbReference>
<keyword evidence="4 7" id="KW-0812">Transmembrane</keyword>
<evidence type="ECO:0000256" key="7">
    <source>
        <dbReference type="SAM" id="Phobius"/>
    </source>
</evidence>
<organism evidence="8 9">
    <name type="scientific">Pseudoduganella ginsengisoli</name>
    <dbReference type="NCBI Taxonomy" id="1462440"/>
    <lineage>
        <taxon>Bacteria</taxon>
        <taxon>Pseudomonadati</taxon>
        <taxon>Pseudomonadota</taxon>
        <taxon>Betaproteobacteria</taxon>
        <taxon>Burkholderiales</taxon>
        <taxon>Oxalobacteraceae</taxon>
        <taxon>Telluria group</taxon>
        <taxon>Pseudoduganella</taxon>
    </lineage>
</organism>
<dbReference type="RefSeq" id="WP_155440557.1">
    <property type="nucleotide sequence ID" value="NZ_WNLA01000014.1"/>
</dbReference>
<dbReference type="GO" id="GO:0042970">
    <property type="term" value="F:homoserine transmembrane transporter activity"/>
    <property type="evidence" value="ECO:0007669"/>
    <property type="project" value="TreeGrafter"/>
</dbReference>
<feature type="transmembrane region" description="Helical" evidence="7">
    <location>
        <begin position="182"/>
        <end position="200"/>
    </location>
</feature>
<evidence type="ECO:0000256" key="4">
    <source>
        <dbReference type="ARBA" id="ARBA00022692"/>
    </source>
</evidence>
<dbReference type="Pfam" id="PF01810">
    <property type="entry name" value="LysE"/>
    <property type="match status" value="1"/>
</dbReference>
<dbReference type="OrthoDB" id="9804822at2"/>
<dbReference type="PIRSF" id="PIRSF006324">
    <property type="entry name" value="LeuE"/>
    <property type="match status" value="1"/>
</dbReference>
<evidence type="ECO:0000256" key="6">
    <source>
        <dbReference type="ARBA" id="ARBA00023136"/>
    </source>
</evidence>
<evidence type="ECO:0000256" key="2">
    <source>
        <dbReference type="ARBA" id="ARBA00007928"/>
    </source>
</evidence>
<dbReference type="PANTHER" id="PTHR30086:SF14">
    <property type="entry name" value="HOMOSERINE_HOMOSERINE LACTONE EFFLUX PROTEIN"/>
    <property type="match status" value="1"/>
</dbReference>
<protein>
    <submittedName>
        <fullName evidence="8">LysE family translocator</fullName>
    </submittedName>
</protein>
<dbReference type="PANTHER" id="PTHR30086">
    <property type="entry name" value="ARGININE EXPORTER PROTEIN ARGO"/>
    <property type="match status" value="1"/>
</dbReference>
<dbReference type="EMBL" id="WNLA01000014">
    <property type="protein sequence ID" value="MTW04197.1"/>
    <property type="molecule type" value="Genomic_DNA"/>
</dbReference>
<accession>A0A6L6Q2Y2</accession>
<feature type="transmembrane region" description="Helical" evidence="7">
    <location>
        <begin position="145"/>
        <end position="170"/>
    </location>
</feature>
<gene>
    <name evidence="8" type="ORF">GM668_19125</name>
</gene>
<feature type="transmembrane region" description="Helical" evidence="7">
    <location>
        <begin position="68"/>
        <end position="86"/>
    </location>
</feature>
<feature type="transmembrane region" description="Helical" evidence="7">
    <location>
        <begin position="6"/>
        <end position="26"/>
    </location>
</feature>
<sequence length="201" mass="21404">MDLYGMFVLMATATVLSPGPGVLMTLTNALHLRRRDTFGGVLGIAVGAAVVAALSATSLGIVLAASPAAYTVLKWMGAAYLIYLGLRLWRAQGIAVAEGGMKPGTAVHRFAEGVTLQLTNPKAIFFFLSVFPQFIRPDAHFARQFAVLVVTYGTIVVLVHCLYAACAQYAKRWLASRTGGTLLQRVAGTVFIAFAALLAFH</sequence>
<evidence type="ECO:0000256" key="3">
    <source>
        <dbReference type="ARBA" id="ARBA00022475"/>
    </source>
</evidence>
<keyword evidence="6 7" id="KW-0472">Membrane</keyword>
<dbReference type="InterPro" id="IPR001123">
    <property type="entry name" value="LeuE-type"/>
</dbReference>
<keyword evidence="5 7" id="KW-1133">Transmembrane helix</keyword>
<comment type="caution">
    <text evidence="8">The sequence shown here is derived from an EMBL/GenBank/DDBJ whole genome shotgun (WGS) entry which is preliminary data.</text>
</comment>
<proteinExistence type="inferred from homology"/>
<keyword evidence="9" id="KW-1185">Reference proteome</keyword>
<reference evidence="8 9" key="1">
    <citation type="submission" date="2019-11" db="EMBL/GenBank/DDBJ databases">
        <title>Type strains purchased from KCTC, JCM and DSMZ.</title>
        <authorList>
            <person name="Lu H."/>
        </authorList>
    </citation>
    <scope>NUCLEOTIDE SEQUENCE [LARGE SCALE GENOMIC DNA]</scope>
    <source>
        <strain evidence="8 9">KCTC 42409</strain>
    </source>
</reference>
<evidence type="ECO:0000313" key="8">
    <source>
        <dbReference type="EMBL" id="MTW04197.1"/>
    </source>
</evidence>